<proteinExistence type="predicted"/>
<dbReference type="GeneID" id="90593040"/>
<reference evidence="1 2" key="1">
    <citation type="submission" date="2016-10" db="EMBL/GenBank/DDBJ databases">
        <authorList>
            <person name="Varghese N."/>
            <person name="Submissions S."/>
        </authorList>
    </citation>
    <scope>NUCLEOTIDE SEQUENCE [LARGE SCALE GENOMIC DNA]</scope>
    <source>
        <strain evidence="1 2">MAR_2009_60</strain>
    </source>
</reference>
<dbReference type="Proteomes" id="UP000199574">
    <property type="component" value="Chromosome I"/>
</dbReference>
<name>A0ABY0UT91_9FLAO</name>
<evidence type="ECO:0000313" key="1">
    <source>
        <dbReference type="EMBL" id="SDT14519.1"/>
    </source>
</evidence>
<organism evidence="1 2">
    <name type="scientific">Maribacter dokdonensis</name>
    <dbReference type="NCBI Taxonomy" id="320912"/>
    <lineage>
        <taxon>Bacteria</taxon>
        <taxon>Pseudomonadati</taxon>
        <taxon>Bacteroidota</taxon>
        <taxon>Flavobacteriia</taxon>
        <taxon>Flavobacteriales</taxon>
        <taxon>Flavobacteriaceae</taxon>
        <taxon>Maribacter</taxon>
    </lineage>
</organism>
<dbReference type="EMBL" id="LT629754">
    <property type="protein sequence ID" value="SDT14519.1"/>
    <property type="molecule type" value="Genomic_DNA"/>
</dbReference>
<accession>A0ABY0UT91</accession>
<gene>
    <name evidence="1" type="ORF">SAMN05192545_2868</name>
</gene>
<keyword evidence="2" id="KW-1185">Reference proteome</keyword>
<evidence type="ECO:0000313" key="2">
    <source>
        <dbReference type="Proteomes" id="UP000199574"/>
    </source>
</evidence>
<sequence>MITDTEREKIKEVLGSHYTSLVQDELHKKQVRNQNGHPHSDNMVRQVMNGNRSHVDIETAIYDAVKTANKLQKKELKKRRLILEQTKTGAATPA</sequence>
<protein>
    <submittedName>
        <fullName evidence="1">Uncharacterized protein</fullName>
    </submittedName>
</protein>
<dbReference type="RefSeq" id="WP_091606959.1">
    <property type="nucleotide sequence ID" value="NZ_LT629754.1"/>
</dbReference>